<accession>A0A554NA02</accession>
<dbReference type="SUPFAM" id="SSF52540">
    <property type="entry name" value="P-loop containing nucleoside triphosphate hydrolases"/>
    <property type="match status" value="1"/>
</dbReference>
<sequence>MTEPFEGGRADPAVAVRDLHKSYGSGASAVTAVDGASFTVGRGEVVGLLGPNGAGKTTTMKAALGLLVPTTGSCEVFGVDVHAETARAYRHVGAMLEGARNVYWRLTPRENCAFFASLQGIDPQTRREEHDRLLESLDLLDRADDAVNDFSRGMKGKVALAATLARETPVVFLDEPTLGLDVEATRDLRRRIRRLADEEGRTVLLSSHDMDTVQAVCDRAVVMNEGRVVADDPVEDLVGLFRTREYEVTVTGTLGETRAALASEFDAERFRETPDGIRFTAVVPEGGFYGFIDRLRAAEVEVVSVTTRDADLEDAFLRLTGEDGRPPTGTGVLAE</sequence>
<name>A0A554NA02_9EURY</name>
<protein>
    <submittedName>
        <fullName evidence="6">ABC transporter ATP-binding protein</fullName>
    </submittedName>
</protein>
<evidence type="ECO:0000313" key="7">
    <source>
        <dbReference type="Proteomes" id="UP000319894"/>
    </source>
</evidence>
<comment type="caution">
    <text evidence="6">The sequence shown here is derived from an EMBL/GenBank/DDBJ whole genome shotgun (WGS) entry which is preliminary data.</text>
</comment>
<evidence type="ECO:0000256" key="2">
    <source>
        <dbReference type="ARBA" id="ARBA00022448"/>
    </source>
</evidence>
<feature type="domain" description="ABC transporter" evidence="5">
    <location>
        <begin position="14"/>
        <end position="250"/>
    </location>
</feature>
<dbReference type="InterPro" id="IPR003439">
    <property type="entry name" value="ABC_transporter-like_ATP-bd"/>
</dbReference>
<dbReference type="EMBL" id="QMDX01000004">
    <property type="protein sequence ID" value="TSD14234.1"/>
    <property type="molecule type" value="Genomic_DNA"/>
</dbReference>
<dbReference type="AlphaFoldDB" id="A0A554NA02"/>
<dbReference type="SMART" id="SM00382">
    <property type="entry name" value="AAA"/>
    <property type="match status" value="1"/>
</dbReference>
<gene>
    <name evidence="6" type="ORF">DP107_08250</name>
</gene>
<dbReference type="InterPro" id="IPR027417">
    <property type="entry name" value="P-loop_NTPase"/>
</dbReference>
<dbReference type="Gene3D" id="3.40.50.300">
    <property type="entry name" value="P-loop containing nucleotide triphosphate hydrolases"/>
    <property type="match status" value="1"/>
</dbReference>
<keyword evidence="7" id="KW-1185">Reference proteome</keyword>
<evidence type="ECO:0000256" key="4">
    <source>
        <dbReference type="ARBA" id="ARBA00022840"/>
    </source>
</evidence>
<keyword evidence="4 6" id="KW-0067">ATP-binding</keyword>
<reference evidence="6 7" key="1">
    <citation type="submission" date="2018-06" db="EMBL/GenBank/DDBJ databases">
        <title>Natronomonas sp. F16-60 a new haloarchaeon isolated from a solar saltern of Isla Cristina, Huelva, Spain.</title>
        <authorList>
            <person name="Duran-Viseras A."/>
            <person name="Sanchez-Porro C."/>
            <person name="Ventosa A."/>
        </authorList>
    </citation>
    <scope>NUCLEOTIDE SEQUENCE [LARGE SCALE GENOMIC DNA]</scope>
    <source>
        <strain evidence="6 7">F16-60</strain>
    </source>
</reference>
<dbReference type="PANTHER" id="PTHR42711">
    <property type="entry name" value="ABC TRANSPORTER ATP-BINDING PROTEIN"/>
    <property type="match status" value="1"/>
</dbReference>
<dbReference type="Pfam" id="PF00005">
    <property type="entry name" value="ABC_tran"/>
    <property type="match status" value="1"/>
</dbReference>
<evidence type="ECO:0000256" key="1">
    <source>
        <dbReference type="ARBA" id="ARBA00005417"/>
    </source>
</evidence>
<dbReference type="Proteomes" id="UP000319894">
    <property type="component" value="Unassembled WGS sequence"/>
</dbReference>
<dbReference type="OrthoDB" id="87732at2157"/>
<dbReference type="InterPro" id="IPR050763">
    <property type="entry name" value="ABC_transporter_ATP-binding"/>
</dbReference>
<comment type="similarity">
    <text evidence="1">Belongs to the ABC transporter superfamily.</text>
</comment>
<evidence type="ECO:0000259" key="5">
    <source>
        <dbReference type="PROSITE" id="PS50893"/>
    </source>
</evidence>
<evidence type="ECO:0000313" key="6">
    <source>
        <dbReference type="EMBL" id="TSD14234.1"/>
    </source>
</evidence>
<dbReference type="InParanoid" id="A0A554NA02"/>
<organism evidence="6 7">
    <name type="scientific">Haloglomus irregulare</name>
    <dbReference type="NCBI Taxonomy" id="2234134"/>
    <lineage>
        <taxon>Archaea</taxon>
        <taxon>Methanobacteriati</taxon>
        <taxon>Methanobacteriota</taxon>
        <taxon>Stenosarchaea group</taxon>
        <taxon>Halobacteria</taxon>
        <taxon>Halobacteriales</taxon>
        <taxon>Natronomonadaceae</taxon>
        <taxon>Haloglomus</taxon>
    </lineage>
</organism>
<keyword evidence="3" id="KW-0547">Nucleotide-binding</keyword>
<dbReference type="PANTHER" id="PTHR42711:SF5">
    <property type="entry name" value="ABC TRANSPORTER ATP-BINDING PROTEIN NATA"/>
    <property type="match status" value="1"/>
</dbReference>
<keyword evidence="2" id="KW-0813">Transport</keyword>
<proteinExistence type="inferred from homology"/>
<dbReference type="PROSITE" id="PS50893">
    <property type="entry name" value="ABC_TRANSPORTER_2"/>
    <property type="match status" value="1"/>
</dbReference>
<dbReference type="GO" id="GO:0005524">
    <property type="term" value="F:ATP binding"/>
    <property type="evidence" value="ECO:0007669"/>
    <property type="project" value="UniProtKB-KW"/>
</dbReference>
<evidence type="ECO:0000256" key="3">
    <source>
        <dbReference type="ARBA" id="ARBA00022741"/>
    </source>
</evidence>
<dbReference type="RefSeq" id="WP_144261681.1">
    <property type="nucleotide sequence ID" value="NZ_QMDX01000004.1"/>
</dbReference>
<dbReference type="GO" id="GO:0016887">
    <property type="term" value="F:ATP hydrolysis activity"/>
    <property type="evidence" value="ECO:0007669"/>
    <property type="project" value="InterPro"/>
</dbReference>
<dbReference type="CDD" id="cd03230">
    <property type="entry name" value="ABC_DR_subfamily_A"/>
    <property type="match status" value="1"/>
</dbReference>
<dbReference type="InterPro" id="IPR003593">
    <property type="entry name" value="AAA+_ATPase"/>
</dbReference>